<sequence>MILSHVIGQPVVHLRCSTSSSRKKTGEVGSWWQPATGQVKQTVKTQGETLQQSGSQLASLTGNISLQAGETYQQTASNVLALEGDIHIQGKQVNIEAGYDQLSHSETRSANRTAVGGTVSIPVVNAIQGMQQVNKARERTDDPRMQALAAATLAMQGKAAYDSAQALYNGNVGGIKISLNLSNNNSKSHSPQQGQNVSASSVIAGGDIHVQATGAQDSDLNIIGSRLSAEQDIKLAAERHILLRAAENTATQSSKESGGGWSVGVGFGLGGSQNGFTLELAANQFRGTSDGNDSLWSNTQVEAGREVHLESGADTRLQGAVVTGEQVTAEVGGNLLLESLQDRSTYQSKHSSSSAGVSLCIPPFCAGTSTASASQSSSKARGDYASVNQQTGIQAGDGGFQLKVNGRTDLTGAVIASSEQAVQDGLNRLETGTLVVRDIENYSKHKASSSGLVASVGFGIGQENKAAATTDQDNSYRPDLTGSAVSKISGSDSGVTRSGISQAEIVITDWQAQQELTGQTATALLDKLNDAVRSGDGSGGIDKNWDGKQLERVVQANAEIMTAFSQQASHAVNAYVHSKREELLEQKRNEGDPNVQESIQGQINALNTQERVMKTVIGALTGQLDTTVAHAVLQEAADQMRQYSIESSSRFAGVIVGEDENGNPLILSNISGDSAGVRGDGIKLGGVRVDLDLICGANNQRCATLKDENDQDILDSRGIPVLELENGMVSYDVKKAKMPFDDFLLTKDGKKMSGLTGGVQGLEGTMAGKPYAPNSFWDYMVESFAGTHDTIGGDITGLYDEQGNTTRRLSDAQNTGYNIWSVIAIAPSAPFALSEALPSEAWQVLELLLKGQQ</sequence>
<proteinExistence type="predicted"/>
<dbReference type="Pfam" id="PF13332">
    <property type="entry name" value="Fil_haemagg_2"/>
    <property type="match status" value="1"/>
</dbReference>
<keyword evidence="3" id="KW-1185">Reference proteome</keyword>
<gene>
    <name evidence="2" type="ORF">QEZ41_04010</name>
</gene>
<evidence type="ECO:0000256" key="1">
    <source>
        <dbReference type="SAM" id="MobiDB-lite"/>
    </source>
</evidence>
<comment type="caution">
    <text evidence="2">The sequence shown here is derived from an EMBL/GenBank/DDBJ whole genome shotgun (WGS) entry which is preliminary data.</text>
</comment>
<dbReference type="InterPro" id="IPR025157">
    <property type="entry name" value="Hemagglutinin_rpt"/>
</dbReference>
<dbReference type="EMBL" id="JAUCDY010000003">
    <property type="protein sequence ID" value="MDM7857440.1"/>
    <property type="molecule type" value="Genomic_DNA"/>
</dbReference>
<reference evidence="2 3" key="1">
    <citation type="submission" date="2023-06" db="EMBL/GenBank/DDBJ databases">
        <title>Thiopseudomonas sp. CY1220 draft genome sequence.</title>
        <authorList>
            <person name="Zhao G."/>
            <person name="An M."/>
        </authorList>
    </citation>
    <scope>NUCLEOTIDE SEQUENCE [LARGE SCALE GENOMIC DNA]</scope>
    <source>
        <strain evidence="2 3">CY1220</strain>
    </source>
</reference>
<evidence type="ECO:0000313" key="3">
    <source>
        <dbReference type="Proteomes" id="UP001241056"/>
    </source>
</evidence>
<evidence type="ECO:0000313" key="2">
    <source>
        <dbReference type="EMBL" id="MDM7857440.1"/>
    </source>
</evidence>
<name>A0ABT7SMM6_9GAMM</name>
<feature type="region of interest" description="Disordered" evidence="1">
    <location>
        <begin position="467"/>
        <end position="493"/>
    </location>
</feature>
<dbReference type="Proteomes" id="UP001241056">
    <property type="component" value="Unassembled WGS sequence"/>
</dbReference>
<feature type="compositionally biased region" description="Polar residues" evidence="1">
    <location>
        <begin position="483"/>
        <end position="493"/>
    </location>
</feature>
<dbReference type="RefSeq" id="WP_289410094.1">
    <property type="nucleotide sequence ID" value="NZ_JAUCDY010000003.1"/>
</dbReference>
<accession>A0ABT7SMM6</accession>
<organism evidence="2 3">
    <name type="scientific">Thiopseudomonas acetoxidans</name>
    <dbReference type="NCBI Taxonomy" id="3041622"/>
    <lineage>
        <taxon>Bacteria</taxon>
        <taxon>Pseudomonadati</taxon>
        <taxon>Pseudomonadota</taxon>
        <taxon>Gammaproteobacteria</taxon>
        <taxon>Pseudomonadales</taxon>
        <taxon>Pseudomonadaceae</taxon>
        <taxon>Thiopseudomonas</taxon>
    </lineage>
</organism>
<protein>
    <submittedName>
        <fullName evidence="2">Hemagglutinin repeat-containing protein</fullName>
    </submittedName>
</protein>